<evidence type="ECO:0000256" key="8">
    <source>
        <dbReference type="ARBA" id="ARBA00024031"/>
    </source>
</evidence>
<keyword evidence="2" id="KW-0813">Transport</keyword>
<dbReference type="InterPro" id="IPR006311">
    <property type="entry name" value="TAT_signal"/>
</dbReference>
<evidence type="ECO:0000313" key="10">
    <source>
        <dbReference type="Proteomes" id="UP001525961"/>
    </source>
</evidence>
<comment type="subcellular location">
    <subcellularLocation>
        <location evidence="1">Cell inner membrane</location>
    </subcellularLocation>
</comment>
<comment type="caution">
    <text evidence="9">The sequence shown here is derived from an EMBL/GenBank/DDBJ whole genome shotgun (WGS) entry which is preliminary data.</text>
</comment>
<evidence type="ECO:0000256" key="5">
    <source>
        <dbReference type="ARBA" id="ARBA00022729"/>
    </source>
</evidence>
<evidence type="ECO:0000313" key="9">
    <source>
        <dbReference type="EMBL" id="MCT7976243.1"/>
    </source>
</evidence>
<evidence type="ECO:0000256" key="2">
    <source>
        <dbReference type="ARBA" id="ARBA00022448"/>
    </source>
</evidence>
<keyword evidence="5" id="KW-0732">Signal</keyword>
<dbReference type="PANTHER" id="PTHR30024">
    <property type="entry name" value="ALIPHATIC SULFONATES-BINDING PROTEIN-RELATED"/>
    <property type="match status" value="1"/>
</dbReference>
<dbReference type="InterPro" id="IPR044527">
    <property type="entry name" value="NrtA/CpmA_ABC-bd_dom"/>
</dbReference>
<dbReference type="Pfam" id="PF13379">
    <property type="entry name" value="NMT1_2"/>
    <property type="match status" value="1"/>
</dbReference>
<dbReference type="PROSITE" id="PS51318">
    <property type="entry name" value="TAT"/>
    <property type="match status" value="1"/>
</dbReference>
<evidence type="ECO:0000256" key="3">
    <source>
        <dbReference type="ARBA" id="ARBA00022475"/>
    </source>
</evidence>
<keyword evidence="10" id="KW-1185">Reference proteome</keyword>
<keyword evidence="3" id="KW-1003">Cell membrane</keyword>
<dbReference type="Gene3D" id="3.40.190.10">
    <property type="entry name" value="Periplasmic binding protein-like II"/>
    <property type="match status" value="2"/>
</dbReference>
<reference evidence="9 10" key="1">
    <citation type="journal article" date="2022" name="Front. Microbiol.">
        <title>High genomic differentiation and limited gene flow indicate recent cryptic speciation within the genus Laspinema (cyanobacteria).</title>
        <authorList>
            <person name="Stanojkovic A."/>
            <person name="Skoupy S."/>
            <person name="Skaloud P."/>
            <person name="Dvorak P."/>
        </authorList>
    </citation>
    <scope>NUCLEOTIDE SEQUENCE [LARGE SCALE GENOMIC DNA]</scope>
    <source>
        <strain evidence="9 10">D3b</strain>
    </source>
</reference>
<comment type="similarity">
    <text evidence="8">Belongs to the CmpA/NrtA family.</text>
</comment>
<organism evidence="9 10">
    <name type="scientific">Laspinema olomoucense D3b</name>
    <dbReference type="NCBI Taxonomy" id="2953688"/>
    <lineage>
        <taxon>Bacteria</taxon>
        <taxon>Bacillati</taxon>
        <taxon>Cyanobacteriota</taxon>
        <taxon>Cyanophyceae</taxon>
        <taxon>Oscillatoriophycideae</taxon>
        <taxon>Oscillatoriales</taxon>
        <taxon>Laspinemataceae</taxon>
        <taxon>Laspinema</taxon>
        <taxon>Laspinema olomoucense</taxon>
    </lineage>
</organism>
<evidence type="ECO:0000256" key="7">
    <source>
        <dbReference type="ARBA" id="ARBA00023136"/>
    </source>
</evidence>
<dbReference type="Proteomes" id="UP001525961">
    <property type="component" value="Unassembled WGS sequence"/>
</dbReference>
<keyword evidence="6" id="KW-0406">Ion transport</keyword>
<evidence type="ECO:0000256" key="6">
    <source>
        <dbReference type="ARBA" id="ARBA00023065"/>
    </source>
</evidence>
<evidence type="ECO:0000256" key="4">
    <source>
        <dbReference type="ARBA" id="ARBA00022519"/>
    </source>
</evidence>
<sequence>MPRFNRRQFLITAVAATAGTLFLHSCGQNNDQAQVEVEIDPADAPETPTVRLGFIALTDSAPLIIAKEKGFFTKYGMTEVSLEKQASWGTTRDNLVLGSKGGGIDGAHILTPMPYLLSEGIVTDGRPVPMYILARLNVNGQGICLSKDYLDLEVGVDSSPLKERFAERRAAGADLRAAMTFPGGTHDCWIRYWLAAGGIDPDKEISTIVVPPPQMVANMRVGNMDAFCVGEPWPLQLVNQEIGYNALTTGQLWQDHPEKSFGMRADWVDQNPKAARALLMATLEAQIWCSQPENVEEMCQILSRRSWFNVPFEDIIDRSRGIYNDGIREPKEQPQLMQKYWLDNASYPFKSHELWFLTENIRWGYLPPDADIQGMVNRVNRDDLWQEAADAIGQGSMIPKSSSRGPETFFDGKVFDPEKPLDYLKSLEITRI</sequence>
<dbReference type="SUPFAM" id="SSF53850">
    <property type="entry name" value="Periplasmic binding protein-like II"/>
    <property type="match status" value="1"/>
</dbReference>
<dbReference type="PANTHER" id="PTHR30024:SF7">
    <property type="entry name" value="NITRATE_NITRITE BINDING PROTEIN NRTA"/>
    <property type="match status" value="1"/>
</dbReference>
<name>A0ABT2N0N8_9CYAN</name>
<accession>A0ABT2N0N8</accession>
<evidence type="ECO:0000256" key="1">
    <source>
        <dbReference type="ARBA" id="ARBA00004533"/>
    </source>
</evidence>
<dbReference type="CDD" id="cd13553">
    <property type="entry name" value="PBP2_NrtA_CpmA_like"/>
    <property type="match status" value="1"/>
</dbReference>
<dbReference type="EMBL" id="JAMXFA010000001">
    <property type="protein sequence ID" value="MCT7976243.1"/>
    <property type="molecule type" value="Genomic_DNA"/>
</dbReference>
<gene>
    <name evidence="9" type="ORF">NG792_00730</name>
</gene>
<keyword evidence="7" id="KW-0472">Membrane</keyword>
<protein>
    <submittedName>
        <fullName evidence="9">ABC transporter substrate-binding protein</fullName>
    </submittedName>
</protein>
<keyword evidence="4" id="KW-0997">Cell inner membrane</keyword>
<proteinExistence type="inferred from homology"/>
<dbReference type="RefSeq" id="WP_261234120.1">
    <property type="nucleotide sequence ID" value="NZ_JAMXFA010000001.1"/>
</dbReference>